<dbReference type="EMBL" id="OZ034819">
    <property type="protein sequence ID" value="CAL1393246.1"/>
    <property type="molecule type" value="Genomic_DNA"/>
</dbReference>
<gene>
    <name evidence="1" type="ORF">LTRI10_LOCUS33838</name>
</gene>
<reference evidence="1 2" key="1">
    <citation type="submission" date="2024-04" db="EMBL/GenBank/DDBJ databases">
        <authorList>
            <person name="Fracassetti M."/>
        </authorList>
    </citation>
    <scope>NUCLEOTIDE SEQUENCE [LARGE SCALE GENOMIC DNA]</scope>
</reference>
<dbReference type="AlphaFoldDB" id="A0AAV2F4R6"/>
<name>A0AAV2F4R6_9ROSI</name>
<keyword evidence="2" id="KW-1185">Reference proteome</keyword>
<evidence type="ECO:0000313" key="2">
    <source>
        <dbReference type="Proteomes" id="UP001497516"/>
    </source>
</evidence>
<organism evidence="1 2">
    <name type="scientific">Linum trigynum</name>
    <dbReference type="NCBI Taxonomy" id="586398"/>
    <lineage>
        <taxon>Eukaryota</taxon>
        <taxon>Viridiplantae</taxon>
        <taxon>Streptophyta</taxon>
        <taxon>Embryophyta</taxon>
        <taxon>Tracheophyta</taxon>
        <taxon>Spermatophyta</taxon>
        <taxon>Magnoliopsida</taxon>
        <taxon>eudicotyledons</taxon>
        <taxon>Gunneridae</taxon>
        <taxon>Pentapetalae</taxon>
        <taxon>rosids</taxon>
        <taxon>fabids</taxon>
        <taxon>Malpighiales</taxon>
        <taxon>Linaceae</taxon>
        <taxon>Linum</taxon>
    </lineage>
</organism>
<accession>A0AAV2F4R6</accession>
<protein>
    <submittedName>
        <fullName evidence="1">Uncharacterized protein</fullName>
    </submittedName>
</protein>
<proteinExistence type="predicted"/>
<sequence length="72" mass="7407">MQRSSGFYAASPVAAPGVVETAAVKQEQGVTIKQEAAPPATLKPAAAVVSRIKQEEKVAPPAPVYYSHCIGG</sequence>
<dbReference type="Proteomes" id="UP001497516">
    <property type="component" value="Chromosome 6"/>
</dbReference>
<evidence type="ECO:0000313" key="1">
    <source>
        <dbReference type="EMBL" id="CAL1393246.1"/>
    </source>
</evidence>